<evidence type="ECO:0000313" key="9">
    <source>
        <dbReference type="Proteomes" id="UP001302494"/>
    </source>
</evidence>
<dbReference type="InterPro" id="IPR032816">
    <property type="entry name" value="VTT_dom"/>
</dbReference>
<feature type="transmembrane region" description="Helical" evidence="6">
    <location>
        <begin position="19"/>
        <end position="41"/>
    </location>
</feature>
<dbReference type="Pfam" id="PF09335">
    <property type="entry name" value="VTT_dom"/>
    <property type="match status" value="1"/>
</dbReference>
<dbReference type="AlphaFoldDB" id="A0AA96JXA4"/>
<feature type="transmembrane region" description="Helical" evidence="6">
    <location>
        <begin position="177"/>
        <end position="196"/>
    </location>
</feature>
<evidence type="ECO:0000256" key="5">
    <source>
        <dbReference type="ARBA" id="ARBA00023136"/>
    </source>
</evidence>
<feature type="transmembrane region" description="Helical" evidence="6">
    <location>
        <begin position="208"/>
        <end position="230"/>
    </location>
</feature>
<evidence type="ECO:0000313" key="8">
    <source>
        <dbReference type="EMBL" id="WNM63747.1"/>
    </source>
</evidence>
<accession>A0AA96JXA4</accession>
<evidence type="ECO:0000256" key="6">
    <source>
        <dbReference type="RuleBase" id="RU366058"/>
    </source>
</evidence>
<keyword evidence="2 6" id="KW-1003">Cell membrane</keyword>
<dbReference type="PANTHER" id="PTHR12677:SF59">
    <property type="entry name" value="GOLGI APPARATUS MEMBRANE PROTEIN TVP38-RELATED"/>
    <property type="match status" value="1"/>
</dbReference>
<evidence type="ECO:0000256" key="2">
    <source>
        <dbReference type="ARBA" id="ARBA00022475"/>
    </source>
</evidence>
<sequence>MSHPSTTPADSPNSLMGKMLIGCILLAGIGTFFYFDLNHYLSLESLKENRDTLLAYTASHYETAAAVFILVYILQTAFSLPGGAILTLTGGFLFGSLMGTLFVNVGATAGATLAFLAARYLLHDWVERKFGDRLGTIQEGFANNAFNYLMTLRLIPAFPFFLVNLVSGLTRVNLGTYVLATSIGIIPGSFVFAFAGRQLGTINSLSEIASPPVLLAFTLLGLLALMPVAYQKWKKTQSGTINPKP</sequence>
<gene>
    <name evidence="8" type="ORF">PQG83_08330</name>
</gene>
<keyword evidence="4 6" id="KW-1133">Transmembrane helix</keyword>
<comment type="similarity">
    <text evidence="6">Belongs to the TVP38/TMEM64 family.</text>
</comment>
<comment type="subcellular location">
    <subcellularLocation>
        <location evidence="1 6">Cell membrane</location>
        <topology evidence="1 6">Multi-pass membrane protein</topology>
    </subcellularLocation>
</comment>
<keyword evidence="5 6" id="KW-0472">Membrane</keyword>
<dbReference type="KEGG" id="nneo:PQG83_08330"/>
<protein>
    <recommendedName>
        <fullName evidence="6">TVP38/TMEM64 family membrane protein</fullName>
    </recommendedName>
</protein>
<evidence type="ECO:0000259" key="7">
    <source>
        <dbReference type="Pfam" id="PF09335"/>
    </source>
</evidence>
<reference evidence="8 9" key="1">
    <citation type="submission" date="2023-01" db="EMBL/GenBank/DDBJ databases">
        <title>Cultivation and genomic characterization of new, ubiquitous marine nitrite-oxidizing bacteria from the Nitrospirales.</title>
        <authorList>
            <person name="Mueller A.J."/>
            <person name="Daebeler A."/>
            <person name="Herbold C.W."/>
            <person name="Kirkegaard R.H."/>
            <person name="Daims H."/>
        </authorList>
    </citation>
    <scope>NUCLEOTIDE SEQUENCE [LARGE SCALE GENOMIC DNA]</scope>
    <source>
        <strain evidence="8 9">DK</strain>
    </source>
</reference>
<dbReference type="GO" id="GO:0005886">
    <property type="term" value="C:plasma membrane"/>
    <property type="evidence" value="ECO:0007669"/>
    <property type="project" value="UniProtKB-SubCell"/>
</dbReference>
<dbReference type="PANTHER" id="PTHR12677">
    <property type="entry name" value="GOLGI APPARATUS MEMBRANE PROTEIN TVP38-RELATED"/>
    <property type="match status" value="1"/>
</dbReference>
<keyword evidence="3 6" id="KW-0812">Transmembrane</keyword>
<feature type="transmembrane region" description="Helical" evidence="6">
    <location>
        <begin position="101"/>
        <end position="122"/>
    </location>
</feature>
<feature type="domain" description="VTT" evidence="7">
    <location>
        <begin position="83"/>
        <end position="197"/>
    </location>
</feature>
<keyword evidence="9" id="KW-1185">Reference proteome</keyword>
<evidence type="ECO:0000256" key="3">
    <source>
        <dbReference type="ARBA" id="ARBA00022692"/>
    </source>
</evidence>
<dbReference type="EMBL" id="CP116968">
    <property type="protein sequence ID" value="WNM63747.1"/>
    <property type="molecule type" value="Genomic_DNA"/>
</dbReference>
<organism evidence="8 9">
    <name type="scientific">Candidatus Nitrospira neomarina</name>
    <dbReference type="NCBI Taxonomy" id="3020899"/>
    <lineage>
        <taxon>Bacteria</taxon>
        <taxon>Pseudomonadati</taxon>
        <taxon>Nitrospirota</taxon>
        <taxon>Nitrospiria</taxon>
        <taxon>Nitrospirales</taxon>
        <taxon>Nitrospiraceae</taxon>
        <taxon>Nitrospira</taxon>
    </lineage>
</organism>
<dbReference type="InterPro" id="IPR015414">
    <property type="entry name" value="TMEM64"/>
</dbReference>
<evidence type="ECO:0000256" key="1">
    <source>
        <dbReference type="ARBA" id="ARBA00004651"/>
    </source>
</evidence>
<feature type="transmembrane region" description="Helical" evidence="6">
    <location>
        <begin position="145"/>
        <end position="165"/>
    </location>
</feature>
<proteinExistence type="inferred from homology"/>
<dbReference type="Proteomes" id="UP001302494">
    <property type="component" value="Chromosome"/>
</dbReference>
<dbReference type="RefSeq" id="WP_312748433.1">
    <property type="nucleotide sequence ID" value="NZ_CP116968.1"/>
</dbReference>
<evidence type="ECO:0000256" key="4">
    <source>
        <dbReference type="ARBA" id="ARBA00022989"/>
    </source>
</evidence>
<name>A0AA96JXA4_9BACT</name>